<dbReference type="InterPro" id="IPR000719">
    <property type="entry name" value="Prot_kinase_dom"/>
</dbReference>
<evidence type="ECO:0000256" key="7">
    <source>
        <dbReference type="SAM" id="MobiDB-lite"/>
    </source>
</evidence>
<keyword evidence="2" id="KW-0808">Transferase</keyword>
<dbReference type="PROSITE" id="PS50011">
    <property type="entry name" value="PROTEIN_KINASE_DOM"/>
    <property type="match status" value="1"/>
</dbReference>
<dbReference type="EMBL" id="JARQWQ010000135">
    <property type="protein sequence ID" value="KAK2548937.1"/>
    <property type="molecule type" value="Genomic_DNA"/>
</dbReference>
<keyword evidence="10" id="KW-1185">Reference proteome</keyword>
<dbReference type="SMART" id="SM00220">
    <property type="entry name" value="S_TKc"/>
    <property type="match status" value="1"/>
</dbReference>
<dbReference type="PROSITE" id="PS00108">
    <property type="entry name" value="PROTEIN_KINASE_ST"/>
    <property type="match status" value="1"/>
</dbReference>
<dbReference type="Pfam" id="PF00069">
    <property type="entry name" value="Pkinase"/>
    <property type="match status" value="1"/>
</dbReference>
<feature type="region of interest" description="Disordered" evidence="7">
    <location>
        <begin position="136"/>
        <end position="169"/>
    </location>
</feature>
<keyword evidence="1" id="KW-0723">Serine/threonine-protein kinase</keyword>
<feature type="domain" description="Protein kinase" evidence="8">
    <location>
        <begin position="457"/>
        <end position="699"/>
    </location>
</feature>
<feature type="binding site" evidence="6">
    <location>
        <position position="495"/>
    </location>
    <ligand>
        <name>ATP</name>
        <dbReference type="ChEBI" id="CHEBI:30616"/>
    </ligand>
</feature>
<dbReference type="AlphaFoldDB" id="A0AAD9PTS4"/>
<name>A0AAD9PTS4_ACRCE</name>
<feature type="compositionally biased region" description="Basic and acidic residues" evidence="7">
    <location>
        <begin position="230"/>
        <end position="242"/>
    </location>
</feature>
<gene>
    <name evidence="9" type="ORF">P5673_030762</name>
</gene>
<dbReference type="InterPro" id="IPR017441">
    <property type="entry name" value="Protein_kinase_ATP_BS"/>
</dbReference>
<keyword evidence="3 6" id="KW-0547">Nucleotide-binding</keyword>
<evidence type="ECO:0000259" key="8">
    <source>
        <dbReference type="PROSITE" id="PS50011"/>
    </source>
</evidence>
<dbReference type="SUPFAM" id="SSF56112">
    <property type="entry name" value="Protein kinase-like (PK-like)"/>
    <property type="match status" value="1"/>
</dbReference>
<dbReference type="GO" id="GO:0004674">
    <property type="term" value="F:protein serine/threonine kinase activity"/>
    <property type="evidence" value="ECO:0007669"/>
    <property type="project" value="UniProtKB-KW"/>
</dbReference>
<dbReference type="Gene3D" id="1.20.1020.10">
    <property type="entry name" value="TAZ domain"/>
    <property type="match status" value="1"/>
</dbReference>
<reference evidence="9" key="1">
    <citation type="journal article" date="2023" name="G3 (Bethesda)">
        <title>Whole genome assembly and annotation of the endangered Caribbean coral Acropora cervicornis.</title>
        <authorList>
            <person name="Selwyn J.D."/>
            <person name="Vollmer S.V."/>
        </authorList>
    </citation>
    <scope>NUCLEOTIDE SEQUENCE</scope>
    <source>
        <strain evidence="9">K2</strain>
    </source>
</reference>
<dbReference type="GO" id="GO:0035556">
    <property type="term" value="P:intracellular signal transduction"/>
    <property type="evidence" value="ECO:0007669"/>
    <property type="project" value="UniProtKB-ARBA"/>
</dbReference>
<evidence type="ECO:0000256" key="1">
    <source>
        <dbReference type="ARBA" id="ARBA00022527"/>
    </source>
</evidence>
<comment type="caution">
    <text evidence="9">The sequence shown here is derived from an EMBL/GenBank/DDBJ whole genome shotgun (WGS) entry which is preliminary data.</text>
</comment>
<evidence type="ECO:0000313" key="9">
    <source>
        <dbReference type="EMBL" id="KAK2548937.1"/>
    </source>
</evidence>
<dbReference type="Proteomes" id="UP001249851">
    <property type="component" value="Unassembled WGS sequence"/>
</dbReference>
<evidence type="ECO:0000256" key="3">
    <source>
        <dbReference type="ARBA" id="ARBA00022741"/>
    </source>
</evidence>
<reference evidence="9" key="2">
    <citation type="journal article" date="2023" name="Science">
        <title>Genomic signatures of disease resistance in endangered staghorn corals.</title>
        <authorList>
            <person name="Vollmer S.V."/>
            <person name="Selwyn J.D."/>
            <person name="Despard B.A."/>
            <person name="Roesel C.L."/>
        </authorList>
    </citation>
    <scope>NUCLEOTIDE SEQUENCE</scope>
    <source>
        <strain evidence="9">K2</strain>
    </source>
</reference>
<dbReference type="InterPro" id="IPR008271">
    <property type="entry name" value="Ser/Thr_kinase_AS"/>
</dbReference>
<feature type="compositionally biased region" description="Acidic residues" evidence="7">
    <location>
        <begin position="155"/>
        <end position="168"/>
    </location>
</feature>
<dbReference type="GO" id="GO:0005524">
    <property type="term" value="F:ATP binding"/>
    <property type="evidence" value="ECO:0007669"/>
    <property type="project" value="UniProtKB-UniRule"/>
</dbReference>
<feature type="compositionally biased region" description="Basic and acidic residues" evidence="7">
    <location>
        <begin position="209"/>
        <end position="219"/>
    </location>
</feature>
<evidence type="ECO:0000256" key="4">
    <source>
        <dbReference type="ARBA" id="ARBA00022777"/>
    </source>
</evidence>
<evidence type="ECO:0000313" key="10">
    <source>
        <dbReference type="Proteomes" id="UP001249851"/>
    </source>
</evidence>
<keyword evidence="4 9" id="KW-0418">Kinase</keyword>
<dbReference type="Gene3D" id="1.10.510.10">
    <property type="entry name" value="Transferase(Phosphotransferase) domain 1"/>
    <property type="match status" value="1"/>
</dbReference>
<feature type="region of interest" description="Disordered" evidence="7">
    <location>
        <begin position="185"/>
        <end position="242"/>
    </location>
</feature>
<organism evidence="9 10">
    <name type="scientific">Acropora cervicornis</name>
    <name type="common">Staghorn coral</name>
    <dbReference type="NCBI Taxonomy" id="6130"/>
    <lineage>
        <taxon>Eukaryota</taxon>
        <taxon>Metazoa</taxon>
        <taxon>Cnidaria</taxon>
        <taxon>Anthozoa</taxon>
        <taxon>Hexacorallia</taxon>
        <taxon>Scleractinia</taxon>
        <taxon>Astrocoeniina</taxon>
        <taxon>Acroporidae</taxon>
        <taxon>Acropora</taxon>
    </lineage>
</organism>
<dbReference type="PANTHER" id="PTHR11584:SF369">
    <property type="entry name" value="MITOGEN-ACTIVATED PROTEIN KINASE KINASE KINASE 19-RELATED"/>
    <property type="match status" value="1"/>
</dbReference>
<evidence type="ECO:0000256" key="5">
    <source>
        <dbReference type="ARBA" id="ARBA00022840"/>
    </source>
</evidence>
<protein>
    <submittedName>
        <fullName evidence="9">Serine/threonine-protein kinase Nek4</fullName>
    </submittedName>
</protein>
<dbReference type="InterPro" id="IPR035898">
    <property type="entry name" value="TAZ_dom_sf"/>
</dbReference>
<proteinExistence type="predicted"/>
<evidence type="ECO:0000256" key="2">
    <source>
        <dbReference type="ARBA" id="ARBA00022679"/>
    </source>
</evidence>
<accession>A0AAD9PTS4</accession>
<dbReference type="PROSITE" id="PS00107">
    <property type="entry name" value="PROTEIN_KINASE_ATP"/>
    <property type="match status" value="1"/>
</dbReference>
<sequence>MERIPDPSKEALVLPLPCVFRSPGLTVKTNQFEEARNEVRQNLSMRYSLVGSDAHIVSSDSEETDHEIQRRTLKTQLVTGYNSVKSNLNNVWEGVTSGLEEEDRGVNRKKKYAVENDDVSSLSAFESRPLDLRLENEKNATKTIQFEPKVKNPGGEEEDKDGCSEEEMDVSHPDLLSIAGIRSNNASSASNDAEESSVQQSQGVNNRGCEGDNGKEKPLWHLLGGEDLPVGDRDKDKGDDQAFPQEKMDLDILQPDLLNSTSINNNGASSALRDNSKEGCCQAKFEVENTGQCHGPSGGVDSSADSAKFAFSPSDLQHSSYCSKPSCGNTNCNYYGKAEVEHMRTHKTHKEWMQCLRCKLTRAVVKKHAKTCCLTGCRIPHCYSTRKVKADKGNITAKPKTYKAPLVARPLVPEPPMYSKFPQWWPWCNITPFDGKVIFRNTNLMPADYFLENKDYIVDKQVLGKGSNGHVYQVYLLSDKNKKVVVKETTYRIRKEEGEVYKGLGDHEHIVKHLGGTFRGNDGHALIFMELCDDSLYNYMENTLKRRLSVAEAMFYWLQIREAVEYLHNRGIIHKDIKAKNVLMKGRRVLLADFDTAIRLLNEVTEKGLKRRGTKGFVSPEVWDCAPHGRPADIFSMGCFVIEMTIGAPVNETLKEKIEMLRKLDSELAELVVACVSERPEDRPTARSLLDWPVVKRYLAAGKGGRKENVQGQETTATEDQTATLHALEYRAGESNLRRTCESETIDVKEL</sequence>
<evidence type="ECO:0000256" key="6">
    <source>
        <dbReference type="PROSITE-ProRule" id="PRU10141"/>
    </source>
</evidence>
<dbReference type="PANTHER" id="PTHR11584">
    <property type="entry name" value="SERINE/THREONINE PROTEIN KINASE"/>
    <property type="match status" value="1"/>
</dbReference>
<keyword evidence="5 6" id="KW-0067">ATP-binding</keyword>
<dbReference type="InterPro" id="IPR011009">
    <property type="entry name" value="Kinase-like_dom_sf"/>
</dbReference>